<dbReference type="EMBL" id="VSSQ01053361">
    <property type="protein sequence ID" value="MPN07393.1"/>
    <property type="molecule type" value="Genomic_DNA"/>
</dbReference>
<accession>A0A645F4A2</accession>
<organism evidence="2">
    <name type="scientific">bioreactor metagenome</name>
    <dbReference type="NCBI Taxonomy" id="1076179"/>
    <lineage>
        <taxon>unclassified sequences</taxon>
        <taxon>metagenomes</taxon>
        <taxon>ecological metagenomes</taxon>
    </lineage>
</organism>
<proteinExistence type="predicted"/>
<evidence type="ECO:0000256" key="1">
    <source>
        <dbReference type="SAM" id="MobiDB-lite"/>
    </source>
</evidence>
<dbReference type="AlphaFoldDB" id="A0A645F4A2"/>
<feature type="region of interest" description="Disordered" evidence="1">
    <location>
        <begin position="98"/>
        <end position="117"/>
    </location>
</feature>
<name>A0A645F4A2_9ZZZZ</name>
<gene>
    <name evidence="2" type="ORF">SDC9_154663</name>
</gene>
<comment type="caution">
    <text evidence="2">The sequence shown here is derived from an EMBL/GenBank/DDBJ whole genome shotgun (WGS) entry which is preliminary data.</text>
</comment>
<protein>
    <submittedName>
        <fullName evidence="2">Uncharacterized protein</fullName>
    </submittedName>
</protein>
<evidence type="ECO:0000313" key="2">
    <source>
        <dbReference type="EMBL" id="MPN07393.1"/>
    </source>
</evidence>
<reference evidence="2" key="1">
    <citation type="submission" date="2019-08" db="EMBL/GenBank/DDBJ databases">
        <authorList>
            <person name="Kucharzyk K."/>
            <person name="Murdoch R.W."/>
            <person name="Higgins S."/>
            <person name="Loffler F."/>
        </authorList>
    </citation>
    <scope>NUCLEOTIDE SEQUENCE</scope>
</reference>
<feature type="compositionally biased region" description="Polar residues" evidence="1">
    <location>
        <begin position="105"/>
        <end position="117"/>
    </location>
</feature>
<sequence>MQPLHNAGNDRLSEYIGTSQENRFLFAGVQQQKGINNGVAVVRRKNNRMIFVDVFRSLVNYFPVVQAEGNPFEKTYNFVSFTILVLHDVTTDRAHLPPGLGCSGFPNNDRSGNRLQR</sequence>